<dbReference type="PANTHER" id="PTHR10412:SF11">
    <property type="entry name" value="MANNOSYL-OLIGOSACCHARIDE GLUCOSIDASE"/>
    <property type="match status" value="1"/>
</dbReference>
<dbReference type="Gene3D" id="1.50.10.10">
    <property type="match status" value="1"/>
</dbReference>
<proteinExistence type="inferred from homology"/>
<dbReference type="RefSeq" id="WP_073345422.1">
    <property type="nucleotide sequence ID" value="NZ_FQVH01000033.1"/>
</dbReference>
<evidence type="ECO:0000313" key="6">
    <source>
        <dbReference type="Proteomes" id="UP000184088"/>
    </source>
</evidence>
<dbReference type="STRING" id="1121256.SAMN02746089_02262"/>
<dbReference type="InterPro" id="IPR054491">
    <property type="entry name" value="MGH1-like_GH"/>
</dbReference>
<comment type="similarity">
    <text evidence="1">Belongs to the glycosyl hydrolase 63 family.</text>
</comment>
<dbReference type="AlphaFoldDB" id="A0A1M5D5L7"/>
<dbReference type="SUPFAM" id="SSF48208">
    <property type="entry name" value="Six-hairpin glycosidases"/>
    <property type="match status" value="1"/>
</dbReference>
<keyword evidence="2 5" id="KW-0378">Hydrolase</keyword>
<evidence type="ECO:0000259" key="4">
    <source>
        <dbReference type="Pfam" id="PF22422"/>
    </source>
</evidence>
<evidence type="ECO:0000256" key="3">
    <source>
        <dbReference type="ARBA" id="ARBA00023295"/>
    </source>
</evidence>
<keyword evidence="6" id="KW-1185">Reference proteome</keyword>
<reference evidence="5 6" key="1">
    <citation type="submission" date="2016-11" db="EMBL/GenBank/DDBJ databases">
        <authorList>
            <person name="Jaros S."/>
            <person name="Januszkiewicz K."/>
            <person name="Wedrychowicz H."/>
        </authorList>
    </citation>
    <scope>NUCLEOTIDE SEQUENCE [LARGE SCALE GENOMIC DNA]</scope>
    <source>
        <strain evidence="5 6">DSM 17918</strain>
    </source>
</reference>
<dbReference type="PANTHER" id="PTHR10412">
    <property type="entry name" value="MANNOSYL-OLIGOSACCHARIDE GLUCOSIDASE"/>
    <property type="match status" value="1"/>
</dbReference>
<evidence type="ECO:0000313" key="5">
    <source>
        <dbReference type="EMBL" id="SHF62286.1"/>
    </source>
</evidence>
<dbReference type="GO" id="GO:0006487">
    <property type="term" value="P:protein N-linked glycosylation"/>
    <property type="evidence" value="ECO:0007669"/>
    <property type="project" value="TreeGrafter"/>
</dbReference>
<protein>
    <submittedName>
        <fullName evidence="5">Glycosyl hydrolase family 63 C-terminal domain-containing protein</fullName>
    </submittedName>
</protein>
<name>A0A1M5D5L7_9THEO</name>
<accession>A0A1M5D5L7</accession>
<sequence>MNFDIKQVPFSCKGSYLAFSLMSEIFGAGKKGLYLRTVHGDAAEREIFLFELEDKGISVPFDIYATPWVLHLESAHGYVDICFARPELLRIRGAGIGLRMTSSKESMFNNAIFSGKNRWSLNLFNNRIQFMLTPLKGRLNVEAPWDGVKCDYITIEMYPDNDEGYFECAIEEYRGSWQECNYNDKFEDCVERVKKDFEDFLSKMPEAHDRYQQARELAAYINWSCIVEPHGLLKRPAMFMSKNWMTNVWSWDHCFNAIALSYKYPELAWHQYMVMFDLQDENGALPDSVNDSLAVWNFCKPPVHGWTLKKMMENTDFIDEYKLKEIYEPLCNWTDWWFRFRDDDNDGIPQYNHGNDSGWDNSTIFVKRPPIESPDLSALLVIQMEVLSDVARILGKSKESNEWKSRAIDLLERFLAHFIEGDRLVARCSGTHEVVESQSLLPYISIILGKKLPENVLNRLISELKEDGSFITPYGFATENIKSPYYESDGYWRGPIWAPSTMLLIDGLKASGEEDYAKEVSRRFVDMASKSGFAENYDALTGEGLRDRAYTWTSSVFLILAHEIFA</sequence>
<evidence type="ECO:0000256" key="2">
    <source>
        <dbReference type="ARBA" id="ARBA00022801"/>
    </source>
</evidence>
<organism evidence="5 6">
    <name type="scientific">Caldanaerobius fijiensis DSM 17918</name>
    <dbReference type="NCBI Taxonomy" id="1121256"/>
    <lineage>
        <taxon>Bacteria</taxon>
        <taxon>Bacillati</taxon>
        <taxon>Bacillota</taxon>
        <taxon>Clostridia</taxon>
        <taxon>Thermoanaerobacterales</taxon>
        <taxon>Thermoanaerobacteraceae</taxon>
        <taxon>Caldanaerobius</taxon>
    </lineage>
</organism>
<dbReference type="GO" id="GO:0009311">
    <property type="term" value="P:oligosaccharide metabolic process"/>
    <property type="evidence" value="ECO:0007669"/>
    <property type="project" value="InterPro"/>
</dbReference>
<evidence type="ECO:0000256" key="1">
    <source>
        <dbReference type="ARBA" id="ARBA00010833"/>
    </source>
</evidence>
<dbReference type="InterPro" id="IPR008928">
    <property type="entry name" value="6-hairpin_glycosidase_sf"/>
</dbReference>
<dbReference type="GO" id="GO:0004573">
    <property type="term" value="F:Glc3Man9GlcNAc2 oligosaccharide glucosidase activity"/>
    <property type="evidence" value="ECO:0007669"/>
    <property type="project" value="InterPro"/>
</dbReference>
<keyword evidence="3" id="KW-0326">Glycosidase</keyword>
<feature type="domain" description="Mannosylglycerate hydrolase MGH1-like glycoside hydrolase" evidence="4">
    <location>
        <begin position="247"/>
        <end position="553"/>
    </location>
</feature>
<dbReference type="Proteomes" id="UP000184088">
    <property type="component" value="Unassembled WGS sequence"/>
</dbReference>
<dbReference type="OrthoDB" id="9798687at2"/>
<gene>
    <name evidence="5" type="ORF">SAMN02746089_02262</name>
</gene>
<dbReference type="InterPro" id="IPR004888">
    <property type="entry name" value="Glycoside_hydrolase_63"/>
</dbReference>
<dbReference type="Pfam" id="PF22422">
    <property type="entry name" value="MGH1-like_GH"/>
    <property type="match status" value="1"/>
</dbReference>
<dbReference type="InterPro" id="IPR012341">
    <property type="entry name" value="6hp_glycosidase-like_sf"/>
</dbReference>
<dbReference type="EMBL" id="FQVH01000033">
    <property type="protein sequence ID" value="SHF62286.1"/>
    <property type="molecule type" value="Genomic_DNA"/>
</dbReference>